<keyword evidence="7" id="KW-0863">Zinc-finger</keyword>
<keyword evidence="13 14" id="KW-0804">Transcription</keyword>
<keyword evidence="12 14" id="KW-0238">DNA-binding</keyword>
<evidence type="ECO:0000259" key="15">
    <source>
        <dbReference type="PROSITE" id="PS50880"/>
    </source>
</evidence>
<dbReference type="InterPro" id="IPR034151">
    <property type="entry name" value="TOPRIM_DnaG_bac"/>
</dbReference>
<dbReference type="Gene3D" id="3.40.1360.10">
    <property type="match status" value="1"/>
</dbReference>
<comment type="function">
    <text evidence="14">RNA polymerase that catalyzes the synthesis of short RNA molecules used as primers for DNA polymerase during DNA replication.</text>
</comment>
<keyword evidence="3 14" id="KW-0808">Transferase</keyword>
<dbReference type="InterPro" id="IPR027434">
    <property type="entry name" value="Homing_endonucl"/>
</dbReference>
<keyword evidence="9" id="KW-0862">Zinc</keyword>
<accession>A0ABU8DSE6</accession>
<comment type="caution">
    <text evidence="14">Lacks conserved residue(s) required for the propagation of feature annotation.</text>
</comment>
<evidence type="ECO:0000256" key="4">
    <source>
        <dbReference type="ARBA" id="ARBA00022695"/>
    </source>
</evidence>
<dbReference type="InterPro" id="IPR003587">
    <property type="entry name" value="Hint_dom_N"/>
</dbReference>
<evidence type="ECO:0000256" key="6">
    <source>
        <dbReference type="ARBA" id="ARBA00022723"/>
    </source>
</evidence>
<dbReference type="HAMAP" id="MF_00974">
    <property type="entry name" value="DNA_primase_DnaG"/>
    <property type="match status" value="1"/>
</dbReference>
<evidence type="ECO:0000256" key="12">
    <source>
        <dbReference type="ARBA" id="ARBA00023125"/>
    </source>
</evidence>
<dbReference type="EC" id="2.7.7.101" evidence="14"/>
<dbReference type="CDD" id="cd00081">
    <property type="entry name" value="Hint"/>
    <property type="match status" value="1"/>
</dbReference>
<evidence type="ECO:0000256" key="9">
    <source>
        <dbReference type="ARBA" id="ARBA00022833"/>
    </source>
</evidence>
<dbReference type="InterPro" id="IPR013264">
    <property type="entry name" value="DNAG_N"/>
</dbReference>
<comment type="caution">
    <text evidence="16">The sequence shown here is derived from an EMBL/GenBank/DDBJ whole genome shotgun (WGS) entry which is preliminary data.</text>
</comment>
<keyword evidence="17" id="KW-1185">Reference proteome</keyword>
<dbReference type="InterPro" id="IPR036977">
    <property type="entry name" value="DNA_primase_Znf_CHC2"/>
</dbReference>
<dbReference type="SMART" id="SM00493">
    <property type="entry name" value="TOPRIM"/>
    <property type="match status" value="1"/>
</dbReference>
<dbReference type="InterPro" id="IPR030846">
    <property type="entry name" value="DnaG_bac"/>
</dbReference>
<reference evidence="16 17" key="1">
    <citation type="submission" date="2024-03" db="EMBL/GenBank/DDBJ databases">
        <title>Draft genome sequence of Klenkia sp. LSe6-5.</title>
        <authorList>
            <person name="Duangmal K."/>
            <person name="Chantavorakit T."/>
        </authorList>
    </citation>
    <scope>NUCLEOTIDE SEQUENCE [LARGE SCALE GENOMIC DNA]</scope>
    <source>
        <strain evidence="16 17">LSe6-5</strain>
    </source>
</reference>
<evidence type="ECO:0000256" key="3">
    <source>
        <dbReference type="ARBA" id="ARBA00022679"/>
    </source>
</evidence>
<dbReference type="InterPro" id="IPR013173">
    <property type="entry name" value="DNA_primase_DnaG_DnaB-bd_dom"/>
</dbReference>
<dbReference type="SMART" id="SM00766">
    <property type="entry name" value="DnaG_DnaB_bind"/>
    <property type="match status" value="1"/>
</dbReference>
<dbReference type="Proteomes" id="UP001361570">
    <property type="component" value="Unassembled WGS sequence"/>
</dbReference>
<evidence type="ECO:0000256" key="11">
    <source>
        <dbReference type="ARBA" id="ARBA00023000"/>
    </source>
</evidence>
<comment type="catalytic activity">
    <reaction evidence="14">
        <text>ssDNA + n NTP = ssDNA/pppN(pN)n-1 hybrid + (n-1) diphosphate.</text>
        <dbReference type="EC" id="2.7.7.101"/>
    </reaction>
</comment>
<dbReference type="SMART" id="SM00400">
    <property type="entry name" value="ZnF_CHCC"/>
    <property type="match status" value="2"/>
</dbReference>
<dbReference type="InterPro" id="IPR002694">
    <property type="entry name" value="Znf_CHC2"/>
</dbReference>
<keyword evidence="11" id="KW-0651">Protein splicing</keyword>
<dbReference type="InterPro" id="IPR019475">
    <property type="entry name" value="DNA_primase_DnaB-bd"/>
</dbReference>
<dbReference type="SUPFAM" id="SSF51294">
    <property type="entry name" value="Hedgehog/intein (Hint) domain"/>
    <property type="match status" value="1"/>
</dbReference>
<dbReference type="CDD" id="cd03364">
    <property type="entry name" value="TOPRIM_DnaG_primases"/>
    <property type="match status" value="1"/>
</dbReference>
<keyword evidence="5 14" id="KW-0235">DNA replication</keyword>
<evidence type="ECO:0000256" key="7">
    <source>
        <dbReference type="ARBA" id="ARBA00022771"/>
    </source>
</evidence>
<dbReference type="SMART" id="SM00306">
    <property type="entry name" value="HintN"/>
    <property type="match status" value="1"/>
</dbReference>
<dbReference type="Pfam" id="PF01807">
    <property type="entry name" value="Zn_ribbon_DnaG"/>
    <property type="match status" value="2"/>
</dbReference>
<dbReference type="PROSITE" id="PS50817">
    <property type="entry name" value="INTEIN_N_TER"/>
    <property type="match status" value="1"/>
</dbReference>
<name>A0ABU8DSE6_9ACTN</name>
<keyword evidence="4 14" id="KW-0548">Nucleotidyltransferase</keyword>
<dbReference type="EMBL" id="JBAPLU010000007">
    <property type="protein sequence ID" value="MEI4271775.1"/>
    <property type="molecule type" value="Genomic_DNA"/>
</dbReference>
<keyword evidence="2 14" id="KW-0639">Primosome</keyword>
<evidence type="ECO:0000313" key="16">
    <source>
        <dbReference type="EMBL" id="MEI4271775.1"/>
    </source>
</evidence>
<dbReference type="InterPro" id="IPR006141">
    <property type="entry name" value="Intein_N"/>
</dbReference>
<dbReference type="Gene3D" id="3.90.580.10">
    <property type="entry name" value="Zinc finger, CHC2-type domain"/>
    <property type="match status" value="2"/>
</dbReference>
<dbReference type="PROSITE" id="PS50880">
    <property type="entry name" value="TOPRIM"/>
    <property type="match status" value="1"/>
</dbReference>
<gene>
    <name evidence="14 16" type="primary">dnaG</name>
    <name evidence="16" type="ORF">TEK04_08565</name>
</gene>
<evidence type="ECO:0000256" key="1">
    <source>
        <dbReference type="ARBA" id="ARBA00022478"/>
    </source>
</evidence>
<dbReference type="PANTHER" id="PTHR30313:SF2">
    <property type="entry name" value="DNA PRIMASE"/>
    <property type="match status" value="1"/>
</dbReference>
<protein>
    <recommendedName>
        <fullName evidence="14">DNA primase</fullName>
        <ecNumber evidence="14">2.7.7.101</ecNumber>
    </recommendedName>
</protein>
<comment type="similarity">
    <text evidence="14">Belongs to the DnaG primase family.</text>
</comment>
<dbReference type="SUPFAM" id="SSF55608">
    <property type="entry name" value="Homing endonucleases"/>
    <property type="match status" value="1"/>
</dbReference>
<dbReference type="Gene3D" id="2.170.16.10">
    <property type="entry name" value="Hedgehog/Intein (Hint) domain"/>
    <property type="match status" value="1"/>
</dbReference>
<evidence type="ECO:0000256" key="2">
    <source>
        <dbReference type="ARBA" id="ARBA00022515"/>
    </source>
</evidence>
<dbReference type="Pfam" id="PF13662">
    <property type="entry name" value="Toprim_4"/>
    <property type="match status" value="1"/>
</dbReference>
<dbReference type="NCBIfam" id="TIGR01391">
    <property type="entry name" value="dnaG"/>
    <property type="match status" value="1"/>
</dbReference>
<dbReference type="Pfam" id="PF10410">
    <property type="entry name" value="DnaB_bind"/>
    <property type="match status" value="1"/>
</dbReference>
<dbReference type="InterPro" id="IPR036844">
    <property type="entry name" value="Hint_dom_sf"/>
</dbReference>
<comment type="subunit">
    <text evidence="14">Monomer. Interacts with DnaB.</text>
</comment>
<dbReference type="RefSeq" id="WP_336403911.1">
    <property type="nucleotide sequence ID" value="NZ_JBAPLU010000007.1"/>
</dbReference>
<keyword evidence="10" id="KW-0460">Magnesium</keyword>
<feature type="domain" description="Toprim" evidence="15">
    <location>
        <begin position="585"/>
        <end position="673"/>
    </location>
</feature>
<proteinExistence type="inferred from homology"/>
<dbReference type="InterPro" id="IPR037068">
    <property type="entry name" value="DNA_primase_core_N_sf"/>
</dbReference>
<dbReference type="SUPFAM" id="SSF57783">
    <property type="entry name" value="Zinc beta-ribbon"/>
    <property type="match status" value="2"/>
</dbReference>
<evidence type="ECO:0000313" key="17">
    <source>
        <dbReference type="Proteomes" id="UP001361570"/>
    </source>
</evidence>
<evidence type="ECO:0000256" key="14">
    <source>
        <dbReference type="HAMAP-Rule" id="MF_00974"/>
    </source>
</evidence>
<dbReference type="Pfam" id="PF08278">
    <property type="entry name" value="DnaG_DnaB_bind"/>
    <property type="match status" value="1"/>
</dbReference>
<evidence type="ECO:0000256" key="13">
    <source>
        <dbReference type="ARBA" id="ARBA00023163"/>
    </source>
</evidence>
<dbReference type="InterPro" id="IPR006171">
    <property type="entry name" value="TOPRIM_dom"/>
</dbReference>
<organism evidence="16 17">
    <name type="scientific">Klenkia sesuvii</name>
    <dbReference type="NCBI Taxonomy" id="3103137"/>
    <lineage>
        <taxon>Bacteria</taxon>
        <taxon>Bacillati</taxon>
        <taxon>Actinomycetota</taxon>
        <taxon>Actinomycetes</taxon>
        <taxon>Geodermatophilales</taxon>
        <taxon>Geodermatophilaceae</taxon>
        <taxon>Klenkia</taxon>
    </lineage>
</organism>
<dbReference type="InterPro" id="IPR050219">
    <property type="entry name" value="DnaG_primase"/>
</dbReference>
<evidence type="ECO:0000256" key="8">
    <source>
        <dbReference type="ARBA" id="ARBA00022813"/>
    </source>
</evidence>
<keyword evidence="1 14" id="KW-0240">DNA-directed RNA polymerase</keyword>
<evidence type="ECO:0000256" key="10">
    <source>
        <dbReference type="ARBA" id="ARBA00022842"/>
    </source>
</evidence>
<dbReference type="PANTHER" id="PTHR30313">
    <property type="entry name" value="DNA PRIMASE"/>
    <property type="match status" value="1"/>
</dbReference>
<keyword evidence="6" id="KW-0479">Metal-binding</keyword>
<keyword evidence="8" id="KW-0068">Autocatalytic cleavage</keyword>
<dbReference type="InterPro" id="IPR006295">
    <property type="entry name" value="DNA_primase_DnaG"/>
</dbReference>
<sequence length="944" mass="102630">MAGERRGRIRAADIATVRERAKIDEVVGEHLQLKRAGGGSLKGLCPFHDEKSPSFHVTPTRGLFHCLAGETKVLTEDGAVPIRELAGRTVPVLTSNRTWVEAPFRSYGVQRLMRVTLSRNGRTKELYATDQHRWFVRTSGTRGRRERLTADLRLGDRLVHNFTASRIGHPSTVPSPVGVARGLVYGDGTRSGAGSIAVLYGEKDAELAPYFAGCRSWSDEIGTRFYGLPAHYKDERPAIHDDTAYLLGWLAGWFAADGCVADDGDTILNSADPDDLEYARALCTRLGIGTFGIAKQSRVGIDGVVGDIYNLRLMTAGLPESFFLLSHHRERIVRSTKKYARTHWVVRGVEWTDRFEEVFCAEVPGTHDFTLEDNILTGNCFGCGAGGDVIKFVQDIDHLSFSEAVELLAGRAGVQLQYEDDGGRPTGAPDRAAAGQRARLVAANTAAAEFYRAQLATPDAAIARTFLAQRGFTREMAAEFGCGFAPAGWDTLTKHLRQAGFSQQELETAGLSKQSSRGTYIDRFHRRLLWPIRDITGDVIGFGARKLVDDDPGPKYLNTPETPLYKKSTVLYGVERAKRDIARKHQAVVVEGYTDVMACHIAGVTTAVASCGTAFGAEHINVLRRLLMDQDEFRGEVVYCFDGDAAGQAAAMKTFAEDQRFVGQTFVAVEGEGRDPCELRQAHGDAAVRDLVARRVPLIAFVLKTTLAGYDLDTVEGRVHALDKAVPMVAQIKDHALRPAYARQLAGMLGNTDEAEVLERVRALTGQGAGNGRPRPRTPVRTADDTAAFIEREAVKTALQCPELAGPVFDAIAPESWTHPEYAQVAAAVAAAGGAAGATVGGAAWIDLVGTSSASEDVRRLLPALAVEPLKSPAEEPDSGYVHAVLTRLQEMATVRRVTETKGRLQRMNPVEDPEGYAKVFGQLLALEQEARSLRERAIGGLAR</sequence>
<dbReference type="SUPFAM" id="SSF56731">
    <property type="entry name" value="DNA primase core"/>
    <property type="match status" value="1"/>
</dbReference>
<dbReference type="Gene3D" id="3.90.980.10">
    <property type="entry name" value="DNA primase, catalytic core, N-terminal domain"/>
    <property type="match status" value="1"/>
</dbReference>
<evidence type="ECO:0000256" key="5">
    <source>
        <dbReference type="ARBA" id="ARBA00022705"/>
    </source>
</evidence>
<dbReference type="Pfam" id="PF08275">
    <property type="entry name" value="DNAG_N"/>
    <property type="match status" value="1"/>
</dbReference>